<feature type="region of interest" description="Disordered" evidence="2">
    <location>
        <begin position="314"/>
        <end position="374"/>
    </location>
</feature>
<keyword evidence="1" id="KW-0175">Coiled coil</keyword>
<keyword evidence="4" id="KW-1185">Reference proteome</keyword>
<dbReference type="Proteomes" id="UP000603708">
    <property type="component" value="Unassembled WGS sequence"/>
</dbReference>
<protein>
    <recommendedName>
        <fullName evidence="5">Secreted protein</fullName>
    </recommendedName>
</protein>
<sequence>MLPPSAIAGVSVVCAAGTWFSAEPVVLRGLAVGAAAAAVVGSVVMRSWDRLAGRQVADLVRARESDGWTHEERVAELEADLDESRELRQKLERKLRSKRAELAGLRNEHAALLRRYATAETERASALEGRRLLAIEAVPGAADDAAGGRPGPESEVRPEPAPEPVPELTPEERLPAVRRSAEAARARGTTPPASLFLRANAALELLARRAAPPTPQGPQPTPPRGRTAPAGPHGPGAPGPRRPGAPGAQGAHRVPEQAQRQPRTPAPGPAQRAERPAGPQDGQGLARVRTAARPTPAGAARIASVRTLGAPGTAQADVASAGDGPERAGAAQAASAREGASREEAARAAGQVAPADAPGAGEGHERAGETQQAGPCAVPAAAAAVVVAPAAPMRPALAGGFDFFGNKAAAVAEPSALDAVHNTDLADVVGDEALALHKAEEEATFRPAGAAERGVGQIIDLTAHDETERLDVTDLRGAVS</sequence>
<feature type="compositionally biased region" description="Pro residues" evidence="2">
    <location>
        <begin position="212"/>
        <end position="223"/>
    </location>
</feature>
<proteinExistence type="predicted"/>
<evidence type="ECO:0000313" key="3">
    <source>
        <dbReference type="EMBL" id="GHH85425.1"/>
    </source>
</evidence>
<evidence type="ECO:0008006" key="5">
    <source>
        <dbReference type="Google" id="ProtNLM"/>
    </source>
</evidence>
<dbReference type="EMBL" id="BNCD01000018">
    <property type="protein sequence ID" value="GHH85425.1"/>
    <property type="molecule type" value="Genomic_DNA"/>
</dbReference>
<feature type="region of interest" description="Disordered" evidence="2">
    <location>
        <begin position="211"/>
        <end position="298"/>
    </location>
</feature>
<name>A0A919GK09_9ACTN</name>
<gene>
    <name evidence="3" type="ORF">GCM10018793_53480</name>
</gene>
<feature type="compositionally biased region" description="Basic and acidic residues" evidence="2">
    <location>
        <begin position="170"/>
        <end position="185"/>
    </location>
</feature>
<dbReference type="AlphaFoldDB" id="A0A919GK09"/>
<evidence type="ECO:0000313" key="4">
    <source>
        <dbReference type="Proteomes" id="UP000603708"/>
    </source>
</evidence>
<reference evidence="3" key="1">
    <citation type="journal article" date="2014" name="Int. J. Syst. Evol. Microbiol.">
        <title>Complete genome sequence of Corynebacterium casei LMG S-19264T (=DSM 44701T), isolated from a smear-ripened cheese.</title>
        <authorList>
            <consortium name="US DOE Joint Genome Institute (JGI-PGF)"/>
            <person name="Walter F."/>
            <person name="Albersmeier A."/>
            <person name="Kalinowski J."/>
            <person name="Ruckert C."/>
        </authorList>
    </citation>
    <scope>NUCLEOTIDE SEQUENCE</scope>
    <source>
        <strain evidence="3">JCM 5069</strain>
    </source>
</reference>
<feature type="compositionally biased region" description="Low complexity" evidence="2">
    <location>
        <begin position="286"/>
        <end position="298"/>
    </location>
</feature>
<evidence type="ECO:0000256" key="1">
    <source>
        <dbReference type="SAM" id="Coils"/>
    </source>
</evidence>
<evidence type="ECO:0000256" key="2">
    <source>
        <dbReference type="SAM" id="MobiDB-lite"/>
    </source>
</evidence>
<feature type="coiled-coil region" evidence="1">
    <location>
        <begin position="74"/>
        <end position="122"/>
    </location>
</feature>
<feature type="region of interest" description="Disordered" evidence="2">
    <location>
        <begin position="141"/>
        <end position="194"/>
    </location>
</feature>
<accession>A0A919GK09</accession>
<organism evidence="3 4">
    <name type="scientific">Streptomyces sulfonofaciens</name>
    <dbReference type="NCBI Taxonomy" id="68272"/>
    <lineage>
        <taxon>Bacteria</taxon>
        <taxon>Bacillati</taxon>
        <taxon>Actinomycetota</taxon>
        <taxon>Actinomycetes</taxon>
        <taxon>Kitasatosporales</taxon>
        <taxon>Streptomycetaceae</taxon>
        <taxon>Streptomyces</taxon>
    </lineage>
</organism>
<feature type="compositionally biased region" description="Low complexity" evidence="2">
    <location>
        <begin position="141"/>
        <end position="151"/>
    </location>
</feature>
<comment type="caution">
    <text evidence="3">The sequence shown here is derived from an EMBL/GenBank/DDBJ whole genome shotgun (WGS) entry which is preliminary data.</text>
</comment>
<reference evidence="3" key="2">
    <citation type="submission" date="2020-09" db="EMBL/GenBank/DDBJ databases">
        <authorList>
            <person name="Sun Q."/>
            <person name="Ohkuma M."/>
        </authorList>
    </citation>
    <scope>NUCLEOTIDE SEQUENCE</scope>
    <source>
        <strain evidence="3">JCM 5069</strain>
    </source>
</reference>
<feature type="compositionally biased region" description="Low complexity" evidence="2">
    <location>
        <begin position="327"/>
        <end position="338"/>
    </location>
</feature>